<comment type="catalytic activity">
    <reaction evidence="7">
        <text>a 2'-deoxycytidine in DNA + S-adenosyl-L-methionine = a 5-methyl-2'-deoxycytidine in DNA + S-adenosyl-L-homocysteine + H(+)</text>
        <dbReference type="Rhea" id="RHEA:13681"/>
        <dbReference type="Rhea" id="RHEA-COMP:11369"/>
        <dbReference type="Rhea" id="RHEA-COMP:11370"/>
        <dbReference type="ChEBI" id="CHEBI:15378"/>
        <dbReference type="ChEBI" id="CHEBI:57856"/>
        <dbReference type="ChEBI" id="CHEBI:59789"/>
        <dbReference type="ChEBI" id="CHEBI:85452"/>
        <dbReference type="ChEBI" id="CHEBI:85454"/>
        <dbReference type="EC" id="2.1.1.37"/>
    </reaction>
</comment>
<dbReference type="Gene3D" id="3.90.120.10">
    <property type="entry name" value="DNA Methylase, subunit A, domain 2"/>
    <property type="match status" value="2"/>
</dbReference>
<dbReference type="PANTHER" id="PTHR10629:SF52">
    <property type="entry name" value="DNA (CYTOSINE-5)-METHYLTRANSFERASE 1"/>
    <property type="match status" value="1"/>
</dbReference>
<organism evidence="8 9">
    <name type="scientific">Aerosakkonema funiforme FACHB-1375</name>
    <dbReference type="NCBI Taxonomy" id="2949571"/>
    <lineage>
        <taxon>Bacteria</taxon>
        <taxon>Bacillati</taxon>
        <taxon>Cyanobacteriota</taxon>
        <taxon>Cyanophyceae</taxon>
        <taxon>Oscillatoriophycideae</taxon>
        <taxon>Aerosakkonematales</taxon>
        <taxon>Aerosakkonemataceae</taxon>
        <taxon>Aerosakkonema</taxon>
    </lineage>
</organism>
<dbReference type="PANTHER" id="PTHR10629">
    <property type="entry name" value="CYTOSINE-SPECIFIC METHYLTRANSFERASE"/>
    <property type="match status" value="1"/>
</dbReference>
<feature type="active site" evidence="5">
    <location>
        <position position="76"/>
    </location>
</feature>
<evidence type="ECO:0000256" key="4">
    <source>
        <dbReference type="ARBA" id="ARBA00022747"/>
    </source>
</evidence>
<keyword evidence="4" id="KW-0680">Restriction system</keyword>
<dbReference type="InterPro" id="IPR050390">
    <property type="entry name" value="C5-Methyltransferase"/>
</dbReference>
<dbReference type="AlphaFoldDB" id="A0A926VKV7"/>
<name>A0A926VKV7_9CYAN</name>
<evidence type="ECO:0000256" key="2">
    <source>
        <dbReference type="ARBA" id="ARBA00022679"/>
    </source>
</evidence>
<dbReference type="PROSITE" id="PS00094">
    <property type="entry name" value="C5_MTASE_1"/>
    <property type="match status" value="1"/>
</dbReference>
<dbReference type="Pfam" id="PF00145">
    <property type="entry name" value="DNA_methylase"/>
    <property type="match status" value="1"/>
</dbReference>
<dbReference type="GO" id="GO:0003677">
    <property type="term" value="F:DNA binding"/>
    <property type="evidence" value="ECO:0007669"/>
    <property type="project" value="TreeGrafter"/>
</dbReference>
<accession>A0A926VKV7</accession>
<protein>
    <recommendedName>
        <fullName evidence="7">Cytosine-specific methyltransferase</fullName>
        <ecNumber evidence="7">2.1.1.37</ecNumber>
    </recommendedName>
</protein>
<dbReference type="RefSeq" id="WP_190474228.1">
    <property type="nucleotide sequence ID" value="NZ_JACJPW010000136.1"/>
</dbReference>
<dbReference type="NCBIfam" id="TIGR00675">
    <property type="entry name" value="dcm"/>
    <property type="match status" value="1"/>
</dbReference>
<evidence type="ECO:0000313" key="9">
    <source>
        <dbReference type="Proteomes" id="UP000641646"/>
    </source>
</evidence>
<evidence type="ECO:0000256" key="1">
    <source>
        <dbReference type="ARBA" id="ARBA00022603"/>
    </source>
</evidence>
<comment type="caution">
    <text evidence="8">The sequence shown here is derived from an EMBL/GenBank/DDBJ whole genome shotgun (WGS) entry which is preliminary data.</text>
</comment>
<dbReference type="EC" id="2.1.1.37" evidence="7"/>
<gene>
    <name evidence="8" type="ORF">H6G03_32255</name>
</gene>
<comment type="similarity">
    <text evidence="5 6">Belongs to the class I-like SAM-binding methyltransferase superfamily. C5-methyltransferase family.</text>
</comment>
<proteinExistence type="inferred from homology"/>
<dbReference type="GO" id="GO:0044027">
    <property type="term" value="P:negative regulation of gene expression via chromosomal CpG island methylation"/>
    <property type="evidence" value="ECO:0007669"/>
    <property type="project" value="TreeGrafter"/>
</dbReference>
<evidence type="ECO:0000256" key="7">
    <source>
        <dbReference type="RuleBase" id="RU000417"/>
    </source>
</evidence>
<dbReference type="EMBL" id="JACJPW010000136">
    <property type="protein sequence ID" value="MBD2185686.1"/>
    <property type="molecule type" value="Genomic_DNA"/>
</dbReference>
<reference evidence="8" key="2">
    <citation type="submission" date="2020-08" db="EMBL/GenBank/DDBJ databases">
        <authorList>
            <person name="Chen M."/>
            <person name="Teng W."/>
            <person name="Zhao L."/>
            <person name="Hu C."/>
            <person name="Zhou Y."/>
            <person name="Han B."/>
            <person name="Song L."/>
            <person name="Shu W."/>
        </authorList>
    </citation>
    <scope>NUCLEOTIDE SEQUENCE</scope>
    <source>
        <strain evidence="8">FACHB-1375</strain>
    </source>
</reference>
<keyword evidence="3 5" id="KW-0949">S-adenosyl-L-methionine</keyword>
<dbReference type="InterPro" id="IPR018117">
    <property type="entry name" value="C5_DNA_meth_AS"/>
</dbReference>
<dbReference type="PRINTS" id="PR00105">
    <property type="entry name" value="C5METTRFRASE"/>
</dbReference>
<evidence type="ECO:0000256" key="5">
    <source>
        <dbReference type="PROSITE-ProRule" id="PRU01016"/>
    </source>
</evidence>
<dbReference type="Proteomes" id="UP000641646">
    <property type="component" value="Unassembled WGS sequence"/>
</dbReference>
<dbReference type="InterPro" id="IPR001525">
    <property type="entry name" value="C5_MeTfrase"/>
</dbReference>
<evidence type="ECO:0000256" key="3">
    <source>
        <dbReference type="ARBA" id="ARBA00022691"/>
    </source>
</evidence>
<dbReference type="GO" id="GO:0032259">
    <property type="term" value="P:methylation"/>
    <property type="evidence" value="ECO:0007669"/>
    <property type="project" value="UniProtKB-KW"/>
</dbReference>
<sequence length="991" mass="113071">MLSVVSLFSGCGGLDIGFKELGFELIYACDIDPAAVDCYSRNVDQNVFLQDVTSSDFHKDIKQLGHCDVVLGGFPCQGFSKAGPKNENDKRNTLYTQMWEAVNKLRPAIFIAENVDGINQNFKGNYLKRIIEDFKQIGYRVEYRTLDAVWFGVAQHRRRTFFIGVPEEAENTFHFPSPTYEIKARNGEYKLLHGLNFNEISSNNLKPVLTIKDVISDLLELDREIPDHKVVNNWPETYKFIFKSIKQGQKLCNVRHASTSVYTWEIPEFFGEVTERERIILENIGKHRRHKKYGNIPNGNPIPAKEIETLSQITDIELELKSLISKGYLKQKDNKYDLKGAMFCSGLFKRPFWNEPSPTILTNFYNPRYFLHPLKNRPFSLRECARLQGFPDNFIFTDDGSQLDLVSGYRLVGNAVPPPISKLFAKATLDYICSSQKHLSIFQKDQSISLSQPLMYSAMKVPTIALDLQTQLKEFDIWITPSLGEIQDSERFQRVMDSVVEIFESLAAATSNFNHIDSCKATAIANTFIKLIQNKNEPEAKKYLEALATVLFLVTGKSDNNSKCQLPIYLRDEAGWESLPAIRRSQGKSLVYYKKIPRVLKAEAYMKNVADLSVNRDRQQELLQEFVKFVLKDESCVSQLWSIGHSYIMLKQFQKERDLLAPLIIFQVRGSVSASGGHKPEILLRERFTEWGLQAGIDFNMTDVVVEPEATKIAIKETEQLEAEQELLNTTDEKQEEVGEVKKTRAYDFVLPFKTSGWKPRIFIQCQFYAGDSGSVSHKNIDQTETSRNYVLGFIPDARFIEYVDGAGYFSSLNGDLKKLLSKPTTTSFFQVRSAAVRLRRELQEIGFLVPLSLEQAIARSDGDRDNTKQILQHSGYSDLEINRCLQTSLERNLIFEVNGNLSLQENRRSLVRRYFLLDVIAQHGKPAERKGELVGSIIIPGYGPFYGIKLTNLVAEASQLAPGFRNDWSNPKVIMEDINWLCDERLAMLC</sequence>
<keyword evidence="1 5" id="KW-0489">Methyltransferase</keyword>
<keyword evidence="9" id="KW-1185">Reference proteome</keyword>
<dbReference type="GO" id="GO:0003886">
    <property type="term" value="F:DNA (cytosine-5-)-methyltransferase activity"/>
    <property type="evidence" value="ECO:0007669"/>
    <property type="project" value="UniProtKB-EC"/>
</dbReference>
<dbReference type="InterPro" id="IPR029063">
    <property type="entry name" value="SAM-dependent_MTases_sf"/>
</dbReference>
<evidence type="ECO:0000313" key="8">
    <source>
        <dbReference type="EMBL" id="MBD2185686.1"/>
    </source>
</evidence>
<dbReference type="Gene3D" id="3.40.50.150">
    <property type="entry name" value="Vaccinia Virus protein VP39"/>
    <property type="match status" value="1"/>
</dbReference>
<keyword evidence="2 5" id="KW-0808">Transferase</keyword>
<reference evidence="8" key="1">
    <citation type="journal article" date="2015" name="ISME J.">
        <title>Draft Genome Sequence of Streptomyces incarnatus NRRL8089, which Produces the Nucleoside Antibiotic Sinefungin.</title>
        <authorList>
            <person name="Oshima K."/>
            <person name="Hattori M."/>
            <person name="Shimizu H."/>
            <person name="Fukuda K."/>
            <person name="Nemoto M."/>
            <person name="Inagaki K."/>
            <person name="Tamura T."/>
        </authorList>
    </citation>
    <scope>NUCLEOTIDE SEQUENCE</scope>
    <source>
        <strain evidence="8">FACHB-1375</strain>
    </source>
</reference>
<evidence type="ECO:0000256" key="6">
    <source>
        <dbReference type="RuleBase" id="RU000416"/>
    </source>
</evidence>
<dbReference type="SUPFAM" id="SSF53335">
    <property type="entry name" value="S-adenosyl-L-methionine-dependent methyltransferases"/>
    <property type="match status" value="1"/>
</dbReference>
<dbReference type="GO" id="GO:0009307">
    <property type="term" value="P:DNA restriction-modification system"/>
    <property type="evidence" value="ECO:0007669"/>
    <property type="project" value="UniProtKB-KW"/>
</dbReference>
<dbReference type="PROSITE" id="PS51679">
    <property type="entry name" value="SAM_MT_C5"/>
    <property type="match status" value="1"/>
</dbReference>